<dbReference type="InterPro" id="IPR002559">
    <property type="entry name" value="Transposase_11"/>
</dbReference>
<dbReference type="GO" id="GO:0004803">
    <property type="term" value="F:transposase activity"/>
    <property type="evidence" value="ECO:0007669"/>
    <property type="project" value="InterPro"/>
</dbReference>
<name>A0A0F9D2Z1_9ZZZZ</name>
<dbReference type="PANTHER" id="PTHR35604:SF2">
    <property type="entry name" value="TRANSPOSASE INSH FOR INSERTION SEQUENCE ELEMENT IS5A-RELATED"/>
    <property type="match status" value="1"/>
</dbReference>
<feature type="domain" description="Transposase IS4-like" evidence="2">
    <location>
        <begin position="241"/>
        <end position="415"/>
    </location>
</feature>
<dbReference type="InterPro" id="IPR008490">
    <property type="entry name" value="Transposase_InsH_N"/>
</dbReference>
<dbReference type="AlphaFoldDB" id="A0A0F9D2Z1"/>
<dbReference type="EMBL" id="LAZR01030676">
    <property type="protein sequence ID" value="KKL55889.1"/>
    <property type="molecule type" value="Genomic_DNA"/>
</dbReference>
<reference evidence="4" key="1">
    <citation type="journal article" date="2015" name="Nature">
        <title>Complex archaea that bridge the gap between prokaryotes and eukaryotes.</title>
        <authorList>
            <person name="Spang A."/>
            <person name="Saw J.H."/>
            <person name="Jorgensen S.L."/>
            <person name="Zaremba-Niedzwiedzka K."/>
            <person name="Martijn J."/>
            <person name="Lind A.E."/>
            <person name="van Eijk R."/>
            <person name="Schleper C."/>
            <person name="Guy L."/>
            <person name="Ettema T.J."/>
        </authorList>
    </citation>
    <scope>NUCLEOTIDE SEQUENCE</scope>
</reference>
<evidence type="ECO:0000259" key="2">
    <source>
        <dbReference type="Pfam" id="PF01609"/>
    </source>
</evidence>
<dbReference type="Pfam" id="PF01609">
    <property type="entry name" value="DDE_Tnp_1"/>
    <property type="match status" value="1"/>
</dbReference>
<comment type="caution">
    <text evidence="4">The sequence shown here is derived from an EMBL/GenBank/DDBJ whole genome shotgun (WGS) entry which is preliminary data.</text>
</comment>
<evidence type="ECO:0000313" key="4">
    <source>
        <dbReference type="EMBL" id="KKL55889.1"/>
    </source>
</evidence>
<feature type="region of interest" description="Disordered" evidence="1">
    <location>
        <begin position="470"/>
        <end position="490"/>
    </location>
</feature>
<dbReference type="GO" id="GO:0003677">
    <property type="term" value="F:DNA binding"/>
    <property type="evidence" value="ECO:0007669"/>
    <property type="project" value="InterPro"/>
</dbReference>
<gene>
    <name evidence="4" type="ORF">LCGC14_2250890</name>
</gene>
<proteinExistence type="predicted"/>
<evidence type="ECO:0000259" key="3">
    <source>
        <dbReference type="Pfam" id="PF05598"/>
    </source>
</evidence>
<organism evidence="4">
    <name type="scientific">marine sediment metagenome</name>
    <dbReference type="NCBI Taxonomy" id="412755"/>
    <lineage>
        <taxon>unclassified sequences</taxon>
        <taxon>metagenomes</taxon>
        <taxon>ecological metagenomes</taxon>
    </lineage>
</organism>
<dbReference type="PANTHER" id="PTHR35604">
    <property type="entry name" value="TRANSPOSASE INSH FOR INSERTION SEQUENCE ELEMENT IS5A-RELATED"/>
    <property type="match status" value="1"/>
</dbReference>
<protein>
    <recommendedName>
        <fullName evidence="5">Transposase InsH N-terminal domain-containing protein</fullName>
    </recommendedName>
</protein>
<feature type="domain" description="Transposase InsH N-terminal" evidence="3">
    <location>
        <begin position="44"/>
        <end position="142"/>
    </location>
</feature>
<sequence length="490" mass="54559">MLISVVIRAVVIPPLTEGDTVFRKKTRDEAPTFWIATSDLPSTPADTFYQKLDAALMECDFGETVRRLAAPFYEMDARKGGQPGIDPEVYFKMLMVGFFENLTSERAIAARCADSLSIRAFLHYELGERTPHHSSFTVIRQRLTSEVYDAVFDLILCALRAKKLLKGKHLAIDTSVLEANASLRSLEHRLTGERYRQYVKRLAAAAGVDTADPRAVSTFDRKRKGRKTSNAEWQNPHDPDAKVGPDKKGVTRMLYKPEHVVDLDTGAIVDVELQFGDHHDAHGLADRVLEVEGRMNMALGDAADVARVKAIVGDMGYCDATELGLLQTVGIRTAIADPVRNRRWEKLAVEERRSLRTAQRTTRSASGRALMRRRGELCERSFVHVLDYGGARRTTLRGWENIRKRYLIQAACANLALLLRHETGVGTLKQSWAASEGALCALIVAIHVLLHHQIEHGDFNHHTQHRFAGGASCSSPERCRPPNSGSSTVC</sequence>
<dbReference type="GO" id="GO:0006313">
    <property type="term" value="P:DNA transposition"/>
    <property type="evidence" value="ECO:0007669"/>
    <property type="project" value="InterPro"/>
</dbReference>
<accession>A0A0F9D2Z1</accession>
<evidence type="ECO:0008006" key="5">
    <source>
        <dbReference type="Google" id="ProtNLM"/>
    </source>
</evidence>
<evidence type="ECO:0000256" key="1">
    <source>
        <dbReference type="SAM" id="MobiDB-lite"/>
    </source>
</evidence>
<dbReference type="Pfam" id="PF05598">
    <property type="entry name" value="DUF772"/>
    <property type="match status" value="1"/>
</dbReference>
<feature type="region of interest" description="Disordered" evidence="1">
    <location>
        <begin position="216"/>
        <end position="246"/>
    </location>
</feature>
<feature type="compositionally biased region" description="Basic and acidic residues" evidence="1">
    <location>
        <begin position="235"/>
        <end position="246"/>
    </location>
</feature>